<sequence length="63" mass="7557">MLHNTCHHVMRRMRGRGRNCALPHVHYKKNRASCQFHKSTYNSFLACFSPQCTVVFFQRNHHQ</sequence>
<dbReference type="Proteomes" id="UP000267516">
    <property type="component" value="Segment"/>
</dbReference>
<dbReference type="EMBL" id="MF768985">
    <property type="protein sequence ID" value="ATU84151.1"/>
    <property type="molecule type" value="Genomic_DNA"/>
</dbReference>
<name>A0A2D3I6V5_9VIRU</name>
<proteinExistence type="predicted"/>
<accession>A0A2D3I6V5</accession>
<protein>
    <submittedName>
        <fullName evidence="1">ORF1300</fullName>
    </submittedName>
</protein>
<organism evidence="1">
    <name type="scientific">White spot syndrome virus</name>
    <dbReference type="NCBI Taxonomy" id="342409"/>
    <lineage>
        <taxon>Viruses</taxon>
        <taxon>Viruses incertae sedis</taxon>
        <taxon>Naldaviricetes</taxon>
        <taxon>Nimaviridae</taxon>
        <taxon>Whispovirus</taxon>
    </lineage>
</organism>
<reference evidence="1" key="1">
    <citation type="journal article" date="2018" name="Aquaculture">
        <title>Complete genome sequence of a white spot syndrome virus associated with a disease incursion in Australia.</title>
        <authorList>
            <person name="Oakey J."/>
            <person name="Smith C.S."/>
        </authorList>
    </citation>
    <scope>NUCLEOTIDE SEQUENCE [LARGE SCALE GENOMIC DNA]</scope>
    <source>
        <strain evidence="1">WSSV-AU</strain>
    </source>
</reference>
<evidence type="ECO:0000313" key="1">
    <source>
        <dbReference type="EMBL" id="ATU84151.1"/>
    </source>
</evidence>